<sequence>MTITLIEDKIELQKPGHHACRRSAQNQTNNRTINHAYRDRSICVYIQRRIEMDQSLY</sequence>
<reference evidence="1" key="1">
    <citation type="submission" date="2014-09" db="EMBL/GenBank/DDBJ databases">
        <authorList>
            <person name="Magalhaes I.L.F."/>
            <person name="Oliveira U."/>
            <person name="Santos F.R."/>
            <person name="Vidigal T.H.D.A."/>
            <person name="Brescovit A.D."/>
            <person name="Santos A.J."/>
        </authorList>
    </citation>
    <scope>NUCLEOTIDE SEQUENCE</scope>
    <source>
        <tissue evidence="1">Shoot tissue taken approximately 20 cm above the soil surface</tissue>
    </source>
</reference>
<reference evidence="1" key="2">
    <citation type="journal article" date="2015" name="Data Brief">
        <title>Shoot transcriptome of the giant reed, Arundo donax.</title>
        <authorList>
            <person name="Barrero R.A."/>
            <person name="Guerrero F.D."/>
            <person name="Moolhuijzen P."/>
            <person name="Goolsby J.A."/>
            <person name="Tidwell J."/>
            <person name="Bellgard S.E."/>
            <person name="Bellgard M.I."/>
        </authorList>
    </citation>
    <scope>NUCLEOTIDE SEQUENCE</scope>
    <source>
        <tissue evidence="1">Shoot tissue taken approximately 20 cm above the soil surface</tissue>
    </source>
</reference>
<organism evidence="1">
    <name type="scientific">Arundo donax</name>
    <name type="common">Giant reed</name>
    <name type="synonym">Donax arundinaceus</name>
    <dbReference type="NCBI Taxonomy" id="35708"/>
    <lineage>
        <taxon>Eukaryota</taxon>
        <taxon>Viridiplantae</taxon>
        <taxon>Streptophyta</taxon>
        <taxon>Embryophyta</taxon>
        <taxon>Tracheophyta</taxon>
        <taxon>Spermatophyta</taxon>
        <taxon>Magnoliopsida</taxon>
        <taxon>Liliopsida</taxon>
        <taxon>Poales</taxon>
        <taxon>Poaceae</taxon>
        <taxon>PACMAD clade</taxon>
        <taxon>Arundinoideae</taxon>
        <taxon>Arundineae</taxon>
        <taxon>Arundo</taxon>
    </lineage>
</organism>
<protein>
    <submittedName>
        <fullName evidence="1">Uncharacterized protein</fullName>
    </submittedName>
</protein>
<dbReference type="AlphaFoldDB" id="A0A0A9BBV9"/>
<dbReference type="EMBL" id="GBRH01238287">
    <property type="protein sequence ID" value="JAD59608.1"/>
    <property type="molecule type" value="Transcribed_RNA"/>
</dbReference>
<evidence type="ECO:0000313" key="1">
    <source>
        <dbReference type="EMBL" id="JAD59608.1"/>
    </source>
</evidence>
<name>A0A0A9BBV9_ARUDO</name>
<proteinExistence type="predicted"/>
<accession>A0A0A9BBV9</accession>